<accession>A0ABN3TER7</accession>
<evidence type="ECO:0008006" key="4">
    <source>
        <dbReference type="Google" id="ProtNLM"/>
    </source>
</evidence>
<comment type="caution">
    <text evidence="2">The sequence shown here is derived from an EMBL/GenBank/DDBJ whole genome shotgun (WGS) entry which is preliminary data.</text>
</comment>
<protein>
    <recommendedName>
        <fullName evidence="4">Winged helix DNA-binding domain-containing protein</fullName>
    </recommendedName>
</protein>
<dbReference type="PANTHER" id="PTHR38479:SF2">
    <property type="entry name" value="WINGED HELIX DNA-BINDING DOMAIN-CONTAINING PROTEIN"/>
    <property type="match status" value="1"/>
</dbReference>
<reference evidence="2 3" key="1">
    <citation type="journal article" date="2019" name="Int. J. Syst. Evol. Microbiol.">
        <title>The Global Catalogue of Microorganisms (GCM) 10K type strain sequencing project: providing services to taxonomists for standard genome sequencing and annotation.</title>
        <authorList>
            <consortium name="The Broad Institute Genomics Platform"/>
            <consortium name="The Broad Institute Genome Sequencing Center for Infectious Disease"/>
            <person name="Wu L."/>
            <person name="Ma J."/>
        </authorList>
    </citation>
    <scope>NUCLEOTIDE SEQUENCE [LARGE SCALE GENOMIC DNA]</scope>
    <source>
        <strain evidence="2 3">JCM 6835</strain>
    </source>
</reference>
<proteinExistence type="predicted"/>
<evidence type="ECO:0000313" key="2">
    <source>
        <dbReference type="EMBL" id="GAA2701362.1"/>
    </source>
</evidence>
<dbReference type="PANTHER" id="PTHR38479">
    <property type="entry name" value="LMO0824 PROTEIN"/>
    <property type="match status" value="1"/>
</dbReference>
<dbReference type="EMBL" id="BAAATE010000067">
    <property type="protein sequence ID" value="GAA2701362.1"/>
    <property type="molecule type" value="Genomic_DNA"/>
</dbReference>
<organism evidence="2 3">
    <name type="scientific">Nonomuraea recticatena</name>
    <dbReference type="NCBI Taxonomy" id="46178"/>
    <lineage>
        <taxon>Bacteria</taxon>
        <taxon>Bacillati</taxon>
        <taxon>Actinomycetota</taxon>
        <taxon>Actinomycetes</taxon>
        <taxon>Streptosporangiales</taxon>
        <taxon>Streptosporangiaceae</taxon>
        <taxon>Nonomuraea</taxon>
    </lineage>
</organism>
<feature type="region of interest" description="Disordered" evidence="1">
    <location>
        <begin position="1"/>
        <end position="25"/>
    </location>
</feature>
<dbReference type="InterPro" id="IPR009351">
    <property type="entry name" value="AlkZ-like"/>
</dbReference>
<evidence type="ECO:0000256" key="1">
    <source>
        <dbReference type="SAM" id="MobiDB-lite"/>
    </source>
</evidence>
<dbReference type="Proteomes" id="UP001501666">
    <property type="component" value="Unassembled WGS sequence"/>
</dbReference>
<keyword evidence="3" id="KW-1185">Reference proteome</keyword>
<gene>
    <name evidence="2" type="ORF">GCM10010412_099060</name>
</gene>
<name>A0ABN3TER7_9ACTN</name>
<evidence type="ECO:0000313" key="3">
    <source>
        <dbReference type="Proteomes" id="UP001501666"/>
    </source>
</evidence>
<sequence>MGPAGVTTVASLPRMASPGPETAETQTLSAREADRLWNWVLARQGLAPHTRRTSVEEIADAGLGLHAARLPSPFATAAARSADQSIPLELFNPAVRSRLVTVRCMRKTLHTLPLDLAAAAHAATLHFRERDALRAIANASHSHAAITAATAAVVELLGESGPLFHRTIEAQLGAAGIPVMVTRLALKLAWERGTLAYLNQAAGWNREIRVFALTASAYPALDTVLDPHTAVEFLMAAYLDRYGPISIRDATWWSALSRTAVAEALERSGVKLVRLFTPWSDSPLYMSAQRFAEFTVADDADYVSGVNLLAHEDVALKAYFETRRRYLGDLAQEAAFNQIGEVMPTIAVDGRVVGTWTWDPSAKRVRHRLIPRLLPAARHPEIRAAAARHTAVLRSGLYRAPNPRIAQGQLSL</sequence>
<dbReference type="Pfam" id="PF06224">
    <property type="entry name" value="AlkZ-like"/>
    <property type="match status" value="1"/>
</dbReference>